<dbReference type="Gene3D" id="2.60.120.200">
    <property type="match status" value="1"/>
</dbReference>
<dbReference type="Pfam" id="PF13385">
    <property type="entry name" value="Laminin_G_3"/>
    <property type="match status" value="1"/>
</dbReference>
<dbReference type="Proteomes" id="UP000246050">
    <property type="component" value="Unassembled WGS sequence"/>
</dbReference>
<organism evidence="4 5">
    <name type="scientific">Micromonospora sicca</name>
    <dbReference type="NCBI Taxonomy" id="2202420"/>
    <lineage>
        <taxon>Bacteria</taxon>
        <taxon>Bacillati</taxon>
        <taxon>Actinomycetota</taxon>
        <taxon>Actinomycetes</taxon>
        <taxon>Micromonosporales</taxon>
        <taxon>Micromonosporaceae</taxon>
        <taxon>Micromonospora</taxon>
    </lineage>
</organism>
<gene>
    <name evidence="4" type="ORF">DKT69_20145</name>
</gene>
<name>A0A317DH24_9ACTN</name>
<proteinExistence type="predicted"/>
<reference evidence="4 5" key="1">
    <citation type="submission" date="2018-05" db="EMBL/GenBank/DDBJ databases">
        <title>Micromonosporas from Atacama Desert.</title>
        <authorList>
            <person name="Carro L."/>
            <person name="Golinska P."/>
            <person name="Klenk H.-P."/>
            <person name="Goodfellow M."/>
        </authorList>
    </citation>
    <scope>NUCLEOTIDE SEQUENCE [LARGE SCALE GENOMIC DNA]</scope>
    <source>
        <strain evidence="4 5">4G51</strain>
    </source>
</reference>
<evidence type="ECO:0000313" key="4">
    <source>
        <dbReference type="EMBL" id="PWR13652.1"/>
    </source>
</evidence>
<evidence type="ECO:0000256" key="1">
    <source>
        <dbReference type="ARBA" id="ARBA00022729"/>
    </source>
</evidence>
<evidence type="ECO:0000256" key="2">
    <source>
        <dbReference type="ARBA" id="ARBA00023157"/>
    </source>
</evidence>
<protein>
    <recommendedName>
        <fullName evidence="3">LamG-like jellyroll fold domain-containing protein</fullName>
    </recommendedName>
</protein>
<dbReference type="InterPro" id="IPR013320">
    <property type="entry name" value="ConA-like_dom_sf"/>
</dbReference>
<dbReference type="GO" id="GO:0005975">
    <property type="term" value="P:carbohydrate metabolic process"/>
    <property type="evidence" value="ECO:0007669"/>
    <property type="project" value="UniProtKB-ARBA"/>
</dbReference>
<dbReference type="AlphaFoldDB" id="A0A317DH24"/>
<dbReference type="SMART" id="SM00560">
    <property type="entry name" value="LamGL"/>
    <property type="match status" value="1"/>
</dbReference>
<dbReference type="InterPro" id="IPR013783">
    <property type="entry name" value="Ig-like_fold"/>
</dbReference>
<feature type="domain" description="LamG-like jellyroll fold" evidence="3">
    <location>
        <begin position="674"/>
        <end position="828"/>
    </location>
</feature>
<evidence type="ECO:0000259" key="3">
    <source>
        <dbReference type="SMART" id="SM00560"/>
    </source>
</evidence>
<sequence length="836" mass="87411">MKFSGGGAGPLVTWHEGDSTLELTWPSALPAPRIDGDTAIYDSVLPGVNLHVTAGRSGFRHVLEVLTPEAAANPALQQIRYGLGGTMRATRTANGGLDLANAAGKVLVQASPAVMWDSSISTDATQPASVSTSGGVSATTLGAESDAAAVEAGDSGSQDVTDLISNAQRPGDLAASAQVGLTVSGDDLVLTPDAQMLSAPVSAFPLFIDPAFNRGRSQWAYATSNGENNDLTAARVGLSPDSGARYRSYFSFNTAAMSDTTVLTAEIQMKLDHSYSCDPTWVHLYRTPSWSTSTGRISWTTAPLGSAATWLDSWAGNANQAGGCGTIQQNADAVFEGTTLLNDLQSQVKSTSSYWVGLCACNDSDQYESDQQRWKKFYTDQTYLVATFDVKPVPPVGLAFTTTSDCYQQCSSPALVRNVTPTLRAQVQDTYGGTLQTAFEIRTAASLTATIVVSSTTMPRSYVTTVGNATGIATSQVPAAMLTSGSTYYWHATTVDEAGLWSGWGPWYSFTIDTTPPTTPSVGSTQYPLKQWGATVGTAGTFAFTASGADEYTWDVDGGSATATASTSVTYTPATDMVHTMHVKAKDKAGNTSSTYDHQFWVSPATNAYALWTFDESDPATTAADSGTGFSSHSPGTLGGGAHFVPGYLGNAVHLSGPPADRVTTSGPVLDTTKSLTVMAWVRAADLAAQTEQTILAQDGATASRFELQYRKDANGGAGGWCFTMSADSSGGGAVTACATGQSVGLPSNNTWVHVAGRYDQVTGKMRVYVMGDPLSCAGEMTEATAPAGWSATGSFAIGRGWSSGAGVSYWRGDIDDARAYQRVLSDSEICQQASQ</sequence>
<keyword evidence="1" id="KW-0732">Signal</keyword>
<keyword evidence="2" id="KW-1015">Disulfide bond</keyword>
<evidence type="ECO:0000313" key="5">
    <source>
        <dbReference type="Proteomes" id="UP000246050"/>
    </source>
</evidence>
<dbReference type="Gene3D" id="2.60.40.10">
    <property type="entry name" value="Immunoglobulins"/>
    <property type="match status" value="1"/>
</dbReference>
<accession>A0A317DH24</accession>
<dbReference type="OrthoDB" id="176279at2"/>
<dbReference type="EMBL" id="QGKS01000258">
    <property type="protein sequence ID" value="PWR13652.1"/>
    <property type="molecule type" value="Genomic_DNA"/>
</dbReference>
<dbReference type="SUPFAM" id="SSF49899">
    <property type="entry name" value="Concanavalin A-like lectins/glucanases"/>
    <property type="match status" value="1"/>
</dbReference>
<dbReference type="InterPro" id="IPR006558">
    <property type="entry name" value="LamG-like"/>
</dbReference>
<comment type="caution">
    <text evidence="4">The sequence shown here is derived from an EMBL/GenBank/DDBJ whole genome shotgun (WGS) entry which is preliminary data.</text>
</comment>